<protein>
    <submittedName>
        <fullName evidence="1">Uncharacterized protein</fullName>
    </submittedName>
</protein>
<dbReference type="Proteomes" id="UP001187343">
    <property type="component" value="Unassembled WGS sequence"/>
</dbReference>
<accession>A0AA88Q670</accession>
<evidence type="ECO:0000313" key="1">
    <source>
        <dbReference type="EMBL" id="KAK2908513.1"/>
    </source>
</evidence>
<comment type="caution">
    <text evidence="1">The sequence shown here is derived from an EMBL/GenBank/DDBJ whole genome shotgun (WGS) entry which is preliminary data.</text>
</comment>
<dbReference type="EMBL" id="JAUYZG010000004">
    <property type="protein sequence ID" value="KAK2908513.1"/>
    <property type="molecule type" value="Genomic_DNA"/>
</dbReference>
<keyword evidence="2" id="KW-1185">Reference proteome</keyword>
<proteinExistence type="predicted"/>
<evidence type="ECO:0000313" key="2">
    <source>
        <dbReference type="Proteomes" id="UP001187343"/>
    </source>
</evidence>
<organism evidence="1 2">
    <name type="scientific">Cirrhinus molitorella</name>
    <name type="common">mud carp</name>
    <dbReference type="NCBI Taxonomy" id="172907"/>
    <lineage>
        <taxon>Eukaryota</taxon>
        <taxon>Metazoa</taxon>
        <taxon>Chordata</taxon>
        <taxon>Craniata</taxon>
        <taxon>Vertebrata</taxon>
        <taxon>Euteleostomi</taxon>
        <taxon>Actinopterygii</taxon>
        <taxon>Neopterygii</taxon>
        <taxon>Teleostei</taxon>
        <taxon>Ostariophysi</taxon>
        <taxon>Cypriniformes</taxon>
        <taxon>Cyprinidae</taxon>
        <taxon>Labeoninae</taxon>
        <taxon>Labeonini</taxon>
        <taxon>Cirrhinus</taxon>
    </lineage>
</organism>
<sequence>MMHSTCSENATKGTPGKKNHIRLVMRSHLHLAFIIPVCLHWYPEKWKILELLLRGTKKGPVRQRGKQV</sequence>
<reference evidence="1" key="1">
    <citation type="submission" date="2023-08" db="EMBL/GenBank/DDBJ databases">
        <title>Chromosome-level Genome Assembly of mud carp (Cirrhinus molitorella).</title>
        <authorList>
            <person name="Liu H."/>
        </authorList>
    </citation>
    <scope>NUCLEOTIDE SEQUENCE</scope>
    <source>
        <strain evidence="1">Prfri</strain>
        <tissue evidence="1">Muscle</tissue>
    </source>
</reference>
<gene>
    <name evidence="1" type="ORF">Q8A67_004350</name>
</gene>
<name>A0AA88Q670_9TELE</name>
<dbReference type="AlphaFoldDB" id="A0AA88Q670"/>